<dbReference type="InParanoid" id="A0A067PDU8"/>
<reference evidence="2" key="1">
    <citation type="journal article" date="2014" name="Proc. Natl. Acad. Sci. U.S.A.">
        <title>Extensive sampling of basidiomycete genomes demonstrates inadequacy of the white-rot/brown-rot paradigm for wood decay fungi.</title>
        <authorList>
            <person name="Riley R."/>
            <person name="Salamov A.A."/>
            <person name="Brown D.W."/>
            <person name="Nagy L.G."/>
            <person name="Floudas D."/>
            <person name="Held B.W."/>
            <person name="Levasseur A."/>
            <person name="Lombard V."/>
            <person name="Morin E."/>
            <person name="Otillar R."/>
            <person name="Lindquist E.A."/>
            <person name="Sun H."/>
            <person name="LaButti K.M."/>
            <person name="Schmutz J."/>
            <person name="Jabbour D."/>
            <person name="Luo H."/>
            <person name="Baker S.E."/>
            <person name="Pisabarro A.G."/>
            <person name="Walton J.D."/>
            <person name="Blanchette R.A."/>
            <person name="Henrissat B."/>
            <person name="Martin F."/>
            <person name="Cullen D."/>
            <person name="Hibbett D.S."/>
            <person name="Grigoriev I.V."/>
        </authorList>
    </citation>
    <scope>NUCLEOTIDE SEQUENCE [LARGE SCALE GENOMIC DNA]</scope>
    <source>
        <strain evidence="2">MUCL 33604</strain>
    </source>
</reference>
<gene>
    <name evidence="1" type="ORF">JAAARDRAFT_197868</name>
</gene>
<dbReference type="AlphaFoldDB" id="A0A067PDU8"/>
<dbReference type="Proteomes" id="UP000027265">
    <property type="component" value="Unassembled WGS sequence"/>
</dbReference>
<proteinExistence type="predicted"/>
<dbReference type="STRING" id="933084.A0A067PDU8"/>
<dbReference type="HOGENOM" id="CLU_1250835_0_0_1"/>
<evidence type="ECO:0000313" key="1">
    <source>
        <dbReference type="EMBL" id="KDQ53088.1"/>
    </source>
</evidence>
<organism evidence="1 2">
    <name type="scientific">Jaapia argillacea MUCL 33604</name>
    <dbReference type="NCBI Taxonomy" id="933084"/>
    <lineage>
        <taxon>Eukaryota</taxon>
        <taxon>Fungi</taxon>
        <taxon>Dikarya</taxon>
        <taxon>Basidiomycota</taxon>
        <taxon>Agaricomycotina</taxon>
        <taxon>Agaricomycetes</taxon>
        <taxon>Agaricomycetidae</taxon>
        <taxon>Jaapiales</taxon>
        <taxon>Jaapiaceae</taxon>
        <taxon>Jaapia</taxon>
    </lineage>
</organism>
<keyword evidence="2" id="KW-1185">Reference proteome</keyword>
<evidence type="ECO:0000313" key="2">
    <source>
        <dbReference type="Proteomes" id="UP000027265"/>
    </source>
</evidence>
<protein>
    <submittedName>
        <fullName evidence="1">Uncharacterized protein</fullName>
    </submittedName>
</protein>
<dbReference type="EMBL" id="KL197736">
    <property type="protein sequence ID" value="KDQ53088.1"/>
    <property type="molecule type" value="Genomic_DNA"/>
</dbReference>
<dbReference type="OrthoDB" id="3263473at2759"/>
<name>A0A067PDU8_9AGAM</name>
<accession>A0A067PDU8</accession>
<sequence length="221" mass="25601">MSMFGIKDPTLALYRRVQEAKLHLVGPGDWETSLQVLRDEDLRCMEADEVESERTAKRPKGTGEERRKICWIWMVHRVEVGASDVMHDALRVEWTKARARAERWKEEVLLLKEEMQRVLEFLRWKSEWWQARGDMQEAEDPVIQEGLESFAAQQAAMFSAIRESFSVWWAGGEVVGVDGGKEDENEGEDKEAIDADEDTELWMVELDGEDLEDDRAICILL</sequence>